<protein>
    <recommendedName>
        <fullName evidence="3">DNA methylase N-4/N-6 domain-containing protein</fullName>
    </recommendedName>
</protein>
<evidence type="ECO:0000313" key="4">
    <source>
        <dbReference type="EMBL" id="GAI73725.1"/>
    </source>
</evidence>
<evidence type="ECO:0000259" key="3">
    <source>
        <dbReference type="Pfam" id="PF01555"/>
    </source>
</evidence>
<dbReference type="AlphaFoldDB" id="X1SE80"/>
<dbReference type="Pfam" id="PF01555">
    <property type="entry name" value="N6_N4_Mtase"/>
    <property type="match status" value="1"/>
</dbReference>
<organism evidence="4">
    <name type="scientific">marine sediment metagenome</name>
    <dbReference type="NCBI Taxonomy" id="412755"/>
    <lineage>
        <taxon>unclassified sequences</taxon>
        <taxon>metagenomes</taxon>
        <taxon>ecological metagenomes</taxon>
    </lineage>
</organism>
<dbReference type="InterPro" id="IPR001091">
    <property type="entry name" value="RM_Methyltransferase"/>
</dbReference>
<dbReference type="InterPro" id="IPR002941">
    <property type="entry name" value="DNA_methylase_N4/N6"/>
</dbReference>
<name>X1SE80_9ZZZZ</name>
<dbReference type="InterPro" id="IPR029063">
    <property type="entry name" value="SAM-dependent_MTases_sf"/>
</dbReference>
<accession>X1SE80</accession>
<dbReference type="GO" id="GO:0003677">
    <property type="term" value="F:DNA binding"/>
    <property type="evidence" value="ECO:0007669"/>
    <property type="project" value="InterPro"/>
</dbReference>
<evidence type="ECO:0000256" key="1">
    <source>
        <dbReference type="ARBA" id="ARBA00022603"/>
    </source>
</evidence>
<evidence type="ECO:0000256" key="2">
    <source>
        <dbReference type="ARBA" id="ARBA00022679"/>
    </source>
</evidence>
<dbReference type="PANTHER" id="PTHR13370">
    <property type="entry name" value="RNA METHYLASE-RELATED"/>
    <property type="match status" value="1"/>
</dbReference>
<feature type="domain" description="DNA methylase N-4/N-6" evidence="3">
    <location>
        <begin position="2"/>
        <end position="144"/>
    </location>
</feature>
<dbReference type="EMBL" id="BARW01011483">
    <property type="protein sequence ID" value="GAI73725.1"/>
    <property type="molecule type" value="Genomic_DNA"/>
</dbReference>
<reference evidence="4" key="1">
    <citation type="journal article" date="2014" name="Front. Microbiol.">
        <title>High frequency of phylogenetically diverse reductive dehalogenase-homologous genes in deep subseafloor sedimentary metagenomes.</title>
        <authorList>
            <person name="Kawai M."/>
            <person name="Futagami T."/>
            <person name="Toyoda A."/>
            <person name="Takaki Y."/>
            <person name="Nishi S."/>
            <person name="Hori S."/>
            <person name="Arai W."/>
            <person name="Tsubouchi T."/>
            <person name="Morono Y."/>
            <person name="Uchiyama I."/>
            <person name="Ito T."/>
            <person name="Fujiyama A."/>
            <person name="Inagaki F."/>
            <person name="Takami H."/>
        </authorList>
    </citation>
    <scope>NUCLEOTIDE SEQUENCE</scope>
    <source>
        <strain evidence="4">Expedition CK06-06</strain>
    </source>
</reference>
<gene>
    <name evidence="4" type="ORF">S12H4_22128</name>
</gene>
<comment type="caution">
    <text evidence="4">The sequence shown here is derived from an EMBL/GenBank/DDBJ whole genome shotgun (WGS) entry which is preliminary data.</text>
</comment>
<dbReference type="PRINTS" id="PR00508">
    <property type="entry name" value="S21N4MTFRASE"/>
</dbReference>
<dbReference type="GO" id="GO:0008170">
    <property type="term" value="F:N-methyltransferase activity"/>
    <property type="evidence" value="ECO:0007669"/>
    <property type="project" value="InterPro"/>
</dbReference>
<sequence length="158" mass="18393">DLKRKHDAIFRYSKSKDYVYNEQCIMPLNPERYNKEAPDGRRYFIRGDSGKKCYLDEGISPDDVWTFVREKDFRALNSMAKERVGYPTQKPEALLERIIRASSNEGDWVLDPFCGCGTAIVVAHKLNRRWIGVDINRTAYEITKGREVALDKLLIFHC</sequence>
<dbReference type="Gene3D" id="3.40.50.150">
    <property type="entry name" value="Vaccinia Virus protein VP39"/>
    <property type="match status" value="1"/>
</dbReference>
<keyword evidence="2" id="KW-0808">Transferase</keyword>
<dbReference type="GO" id="GO:0032259">
    <property type="term" value="P:methylation"/>
    <property type="evidence" value="ECO:0007669"/>
    <property type="project" value="UniProtKB-KW"/>
</dbReference>
<dbReference type="PANTHER" id="PTHR13370:SF24">
    <property type="entry name" value="TYPE III RESTRICTION-MODIFICATION ENZYME STYLTI MOD SUBUNIT"/>
    <property type="match status" value="1"/>
</dbReference>
<keyword evidence="1" id="KW-0489">Methyltransferase</keyword>
<proteinExistence type="predicted"/>
<feature type="non-terminal residue" evidence="4">
    <location>
        <position position="1"/>
    </location>
</feature>
<dbReference type="SUPFAM" id="SSF53335">
    <property type="entry name" value="S-adenosyl-L-methionine-dependent methyltransferases"/>
    <property type="match status" value="1"/>
</dbReference>
<dbReference type="GO" id="GO:0005737">
    <property type="term" value="C:cytoplasm"/>
    <property type="evidence" value="ECO:0007669"/>
    <property type="project" value="TreeGrafter"/>
</dbReference>